<gene>
    <name evidence="1" type="ORF">HJC23_001192</name>
</gene>
<dbReference type="InterPro" id="IPR053159">
    <property type="entry name" value="Hybrid_Histidine_Kinase"/>
</dbReference>
<dbReference type="SUPFAM" id="SSF48452">
    <property type="entry name" value="TPR-like"/>
    <property type="match status" value="1"/>
</dbReference>
<protein>
    <submittedName>
        <fullName evidence="1">Uncharacterized protein</fullName>
    </submittedName>
</protein>
<name>A0ABD3QPB0_9STRA</name>
<dbReference type="AlphaFoldDB" id="A0ABD3QPB0"/>
<proteinExistence type="predicted"/>
<sequence>MKALEKGNRILSRLGEDIPINPSQDALDEQIQQTQSLIRGISESDILNYKLMTDNIKLEAMKFLAHLESITVMIKPSVHPFVTLKMVQLTMLYGLSPVSPIGFVYFGSLLANRGSIRLGHRFTLLAKDLLEKLEAGEVAGEVICVATEVVRFIEPLQAAIESLAIQGESAAMAGGDIRWACINRLQYCTMMFWACPSLSVVYDKFCEASRFMKEQHHRASLSFMLPFQETTLILMGCETKAVTEDELSSSSHESRSPRHVMLLSFMLENHSMLKEYAEILPEVRKSPWFLYFSDAARTLIVGLIAFQFYRETRDPLWLERGKKCRADMKVWAEEGSLWNFQHKLLLLEAEEHYSNGNFDNAPVSYTKSIASAKAHKFIGDEALACELAAKFYLNSGNLAASLDYFRLAHEKYHEWGALAKANRLFTWVNKTFNKGWFDNSALLSSTHNNVGVMDSQSPAEMDSRKRRAA</sequence>
<dbReference type="InterPro" id="IPR011990">
    <property type="entry name" value="TPR-like_helical_dom_sf"/>
</dbReference>
<organism evidence="1 2">
    <name type="scientific">Cyclotella cryptica</name>
    <dbReference type="NCBI Taxonomy" id="29204"/>
    <lineage>
        <taxon>Eukaryota</taxon>
        <taxon>Sar</taxon>
        <taxon>Stramenopiles</taxon>
        <taxon>Ochrophyta</taxon>
        <taxon>Bacillariophyta</taxon>
        <taxon>Coscinodiscophyceae</taxon>
        <taxon>Thalassiosirophycidae</taxon>
        <taxon>Stephanodiscales</taxon>
        <taxon>Stephanodiscaceae</taxon>
        <taxon>Cyclotella</taxon>
    </lineage>
</organism>
<dbReference type="PANTHER" id="PTHR43642:SF1">
    <property type="entry name" value="HYBRID SIGNAL TRANSDUCTION HISTIDINE KINASE G"/>
    <property type="match status" value="1"/>
</dbReference>
<dbReference type="PANTHER" id="PTHR43642">
    <property type="entry name" value="HYBRID SIGNAL TRANSDUCTION HISTIDINE KINASE G"/>
    <property type="match status" value="1"/>
</dbReference>
<reference evidence="1 2" key="1">
    <citation type="journal article" date="2020" name="G3 (Bethesda)">
        <title>Improved Reference Genome for Cyclotella cryptica CCMP332, a Model for Cell Wall Morphogenesis, Salinity Adaptation, and Lipid Production in Diatoms (Bacillariophyta).</title>
        <authorList>
            <person name="Roberts W.R."/>
            <person name="Downey K.M."/>
            <person name="Ruck E.C."/>
            <person name="Traller J.C."/>
            <person name="Alverson A.J."/>
        </authorList>
    </citation>
    <scope>NUCLEOTIDE SEQUENCE [LARGE SCALE GENOMIC DNA]</scope>
    <source>
        <strain evidence="1 2">CCMP332</strain>
    </source>
</reference>
<keyword evidence="2" id="KW-1185">Reference proteome</keyword>
<evidence type="ECO:0000313" key="1">
    <source>
        <dbReference type="EMBL" id="KAL3801796.1"/>
    </source>
</evidence>
<accession>A0ABD3QPB0</accession>
<comment type="caution">
    <text evidence="1">The sequence shown here is derived from an EMBL/GenBank/DDBJ whole genome shotgun (WGS) entry which is preliminary data.</text>
</comment>
<dbReference type="EMBL" id="JABMIG020000024">
    <property type="protein sequence ID" value="KAL3801796.1"/>
    <property type="molecule type" value="Genomic_DNA"/>
</dbReference>
<evidence type="ECO:0000313" key="2">
    <source>
        <dbReference type="Proteomes" id="UP001516023"/>
    </source>
</evidence>
<dbReference type="Proteomes" id="UP001516023">
    <property type="component" value="Unassembled WGS sequence"/>
</dbReference>